<dbReference type="InterPro" id="IPR029787">
    <property type="entry name" value="Nucleotide_cyclase"/>
</dbReference>
<dbReference type="PANTHER" id="PTHR45627:SF8">
    <property type="entry name" value="ADENYLATE CYCLASE TYPE 9"/>
    <property type="match status" value="1"/>
</dbReference>
<evidence type="ECO:0000256" key="9">
    <source>
        <dbReference type="ARBA" id="ARBA00022989"/>
    </source>
</evidence>
<evidence type="ECO:0000313" key="14">
    <source>
        <dbReference type="Proteomes" id="UP000663889"/>
    </source>
</evidence>
<dbReference type="GO" id="GO:0005524">
    <property type="term" value="F:ATP binding"/>
    <property type="evidence" value="ECO:0007669"/>
    <property type="project" value="UniProtKB-KW"/>
</dbReference>
<keyword evidence="6" id="KW-0547">Nucleotide-binding</keyword>
<name>A0A814VR74_9BILA</name>
<evidence type="ECO:0000256" key="10">
    <source>
        <dbReference type="ARBA" id="ARBA00023136"/>
    </source>
</evidence>
<dbReference type="GO" id="GO:0005886">
    <property type="term" value="C:plasma membrane"/>
    <property type="evidence" value="ECO:0007669"/>
    <property type="project" value="TreeGrafter"/>
</dbReference>
<dbReference type="GO" id="GO:0009190">
    <property type="term" value="P:cyclic nucleotide biosynthetic process"/>
    <property type="evidence" value="ECO:0007669"/>
    <property type="project" value="InterPro"/>
</dbReference>
<dbReference type="EMBL" id="CAJNOU010001356">
    <property type="protein sequence ID" value="CAF1191787.1"/>
    <property type="molecule type" value="Genomic_DNA"/>
</dbReference>
<evidence type="ECO:0000256" key="2">
    <source>
        <dbReference type="ARBA" id="ARBA00004141"/>
    </source>
</evidence>
<dbReference type="EC" id="4.6.1.1" evidence="3"/>
<keyword evidence="4" id="KW-0812">Transmembrane</keyword>
<dbReference type="GO" id="GO:0035556">
    <property type="term" value="P:intracellular signal transduction"/>
    <property type="evidence" value="ECO:0007669"/>
    <property type="project" value="InterPro"/>
</dbReference>
<evidence type="ECO:0000256" key="6">
    <source>
        <dbReference type="ARBA" id="ARBA00022741"/>
    </source>
</evidence>
<accession>A0A814VR74</accession>
<dbReference type="InterPro" id="IPR001054">
    <property type="entry name" value="A/G_cyclase"/>
</dbReference>
<protein>
    <recommendedName>
        <fullName evidence="3">adenylate cyclase</fullName>
        <ecNumber evidence="3">4.6.1.1</ecNumber>
    </recommendedName>
</protein>
<keyword evidence="8" id="KW-0460">Magnesium</keyword>
<organism evidence="13 14">
    <name type="scientific">Rotaria sordida</name>
    <dbReference type="NCBI Taxonomy" id="392033"/>
    <lineage>
        <taxon>Eukaryota</taxon>
        <taxon>Metazoa</taxon>
        <taxon>Spiralia</taxon>
        <taxon>Gnathifera</taxon>
        <taxon>Rotifera</taxon>
        <taxon>Eurotatoria</taxon>
        <taxon>Bdelloidea</taxon>
        <taxon>Philodinida</taxon>
        <taxon>Philodinidae</taxon>
        <taxon>Rotaria</taxon>
    </lineage>
</organism>
<keyword evidence="5" id="KW-0479">Metal-binding</keyword>
<feature type="domain" description="Guanylate cyclase" evidence="12">
    <location>
        <begin position="3"/>
        <end position="50"/>
    </location>
</feature>
<dbReference type="PANTHER" id="PTHR45627">
    <property type="entry name" value="ADENYLATE CYCLASE TYPE 1"/>
    <property type="match status" value="1"/>
</dbReference>
<comment type="caution">
    <text evidence="13">The sequence shown here is derived from an EMBL/GenBank/DDBJ whole genome shotgun (WGS) entry which is preliminary data.</text>
</comment>
<dbReference type="GO" id="GO:0046872">
    <property type="term" value="F:metal ion binding"/>
    <property type="evidence" value="ECO:0007669"/>
    <property type="project" value="UniProtKB-KW"/>
</dbReference>
<evidence type="ECO:0000256" key="8">
    <source>
        <dbReference type="ARBA" id="ARBA00022842"/>
    </source>
</evidence>
<evidence type="ECO:0000256" key="4">
    <source>
        <dbReference type="ARBA" id="ARBA00022692"/>
    </source>
</evidence>
<gene>
    <name evidence="13" type="ORF">SEV965_LOCUS20636</name>
</gene>
<evidence type="ECO:0000256" key="11">
    <source>
        <dbReference type="ARBA" id="ARBA00023239"/>
    </source>
</evidence>
<dbReference type="SUPFAM" id="SSF55073">
    <property type="entry name" value="Nucleotide cyclase"/>
    <property type="match status" value="1"/>
</dbReference>
<evidence type="ECO:0000256" key="1">
    <source>
        <dbReference type="ARBA" id="ARBA00001593"/>
    </source>
</evidence>
<evidence type="ECO:0000313" key="13">
    <source>
        <dbReference type="EMBL" id="CAF1191787.1"/>
    </source>
</evidence>
<evidence type="ECO:0000259" key="12">
    <source>
        <dbReference type="Pfam" id="PF00211"/>
    </source>
</evidence>
<keyword evidence="11" id="KW-0456">Lyase</keyword>
<comment type="catalytic activity">
    <reaction evidence="1">
        <text>ATP = 3',5'-cyclic AMP + diphosphate</text>
        <dbReference type="Rhea" id="RHEA:15389"/>
        <dbReference type="ChEBI" id="CHEBI:30616"/>
        <dbReference type="ChEBI" id="CHEBI:33019"/>
        <dbReference type="ChEBI" id="CHEBI:58165"/>
        <dbReference type="EC" id="4.6.1.1"/>
    </reaction>
</comment>
<dbReference type="GO" id="GO:0004016">
    <property type="term" value="F:adenylate cyclase activity"/>
    <property type="evidence" value="ECO:0007669"/>
    <property type="project" value="UniProtKB-EC"/>
</dbReference>
<evidence type="ECO:0000256" key="3">
    <source>
        <dbReference type="ARBA" id="ARBA00012201"/>
    </source>
</evidence>
<dbReference type="Proteomes" id="UP000663889">
    <property type="component" value="Unassembled WGS sequence"/>
</dbReference>
<dbReference type="Gene3D" id="3.30.70.1230">
    <property type="entry name" value="Nucleotide cyclase"/>
    <property type="match status" value="1"/>
</dbReference>
<keyword evidence="7" id="KW-0067">ATP-binding</keyword>
<dbReference type="GO" id="GO:0007189">
    <property type="term" value="P:adenylate cyclase-activating G protein-coupled receptor signaling pathway"/>
    <property type="evidence" value="ECO:0007669"/>
    <property type="project" value="TreeGrafter"/>
</dbReference>
<evidence type="ECO:0000256" key="5">
    <source>
        <dbReference type="ARBA" id="ARBA00022723"/>
    </source>
</evidence>
<proteinExistence type="predicted"/>
<comment type="subcellular location">
    <subcellularLocation>
        <location evidence="2">Membrane</location>
        <topology evidence="2">Multi-pass membrane protein</topology>
    </subcellularLocation>
</comment>
<keyword evidence="10" id="KW-0472">Membrane</keyword>
<sequence length="84" mass="9493">MLFGDDTINVASRMDSTGEKGCIQVLEHAALALKDKYTFELRGKVYVKEKTLLNFTFELQMGLNFEPVAAGVIGTTKLFYVIWR</sequence>
<reference evidence="13" key="1">
    <citation type="submission" date="2021-02" db="EMBL/GenBank/DDBJ databases">
        <authorList>
            <person name="Nowell W R."/>
        </authorList>
    </citation>
    <scope>NUCLEOTIDE SEQUENCE</scope>
</reference>
<dbReference type="AlphaFoldDB" id="A0A814VR74"/>
<keyword evidence="9" id="KW-1133">Transmembrane helix</keyword>
<evidence type="ECO:0000256" key="7">
    <source>
        <dbReference type="ARBA" id="ARBA00022840"/>
    </source>
</evidence>
<dbReference type="Pfam" id="PF00211">
    <property type="entry name" value="Guanylate_cyc"/>
    <property type="match status" value="1"/>
</dbReference>